<keyword evidence="7" id="KW-1185">Reference proteome</keyword>
<dbReference type="InterPro" id="IPR012451">
    <property type="entry name" value="DUF1656"/>
</dbReference>
<evidence type="ECO:0000313" key="6">
    <source>
        <dbReference type="EMBL" id="UNM95550.1"/>
    </source>
</evidence>
<proteinExistence type="predicted"/>
<evidence type="ECO:0000256" key="1">
    <source>
        <dbReference type="ARBA" id="ARBA00022475"/>
    </source>
</evidence>
<keyword evidence="2 5" id="KW-0812">Transmembrane</keyword>
<accession>A0ABY3X451</accession>
<evidence type="ECO:0000313" key="7">
    <source>
        <dbReference type="Proteomes" id="UP000829542"/>
    </source>
</evidence>
<keyword evidence="1" id="KW-1003">Cell membrane</keyword>
<dbReference type="EMBL" id="CP093379">
    <property type="protein sequence ID" value="UNM95550.1"/>
    <property type="molecule type" value="Genomic_DNA"/>
</dbReference>
<feature type="transmembrane region" description="Helical" evidence="5">
    <location>
        <begin position="6"/>
        <end position="29"/>
    </location>
</feature>
<dbReference type="Proteomes" id="UP000829542">
    <property type="component" value="Chromosome"/>
</dbReference>
<protein>
    <submittedName>
        <fullName evidence="6">DUF1656 domain-containing protein</fullName>
    </submittedName>
</protein>
<dbReference type="Pfam" id="PF07869">
    <property type="entry name" value="DUF1656"/>
    <property type="match status" value="1"/>
</dbReference>
<sequence>MKDLVFGSLIFLPGAFKVFVVGFFIWLIVRGFYKDQLYAGDVWHPNLVDISIYFVSLYVSHLIFLLLQG</sequence>
<feature type="transmembrane region" description="Helical" evidence="5">
    <location>
        <begin position="50"/>
        <end position="67"/>
    </location>
</feature>
<dbReference type="RefSeq" id="WP_242147907.1">
    <property type="nucleotide sequence ID" value="NZ_CP093379.1"/>
</dbReference>
<keyword evidence="3 5" id="KW-1133">Transmembrane helix</keyword>
<evidence type="ECO:0000256" key="2">
    <source>
        <dbReference type="ARBA" id="ARBA00022692"/>
    </source>
</evidence>
<organism evidence="6 7">
    <name type="scientific">Ignatzschineria rhizosphaerae</name>
    <dbReference type="NCBI Taxonomy" id="2923279"/>
    <lineage>
        <taxon>Bacteria</taxon>
        <taxon>Pseudomonadati</taxon>
        <taxon>Pseudomonadota</taxon>
        <taxon>Gammaproteobacteria</taxon>
        <taxon>Cardiobacteriales</taxon>
        <taxon>Ignatzschineriaceae</taxon>
        <taxon>Ignatzschineria</taxon>
    </lineage>
</organism>
<evidence type="ECO:0000256" key="3">
    <source>
        <dbReference type="ARBA" id="ARBA00022989"/>
    </source>
</evidence>
<gene>
    <name evidence="6" type="ORF">MMG00_09985</name>
</gene>
<evidence type="ECO:0000256" key="5">
    <source>
        <dbReference type="SAM" id="Phobius"/>
    </source>
</evidence>
<evidence type="ECO:0000256" key="4">
    <source>
        <dbReference type="ARBA" id="ARBA00023136"/>
    </source>
</evidence>
<keyword evidence="4 5" id="KW-0472">Membrane</keyword>
<name>A0ABY3X451_9GAMM</name>
<reference evidence="6 7" key="1">
    <citation type="submission" date="2022-03" db="EMBL/GenBank/DDBJ databases">
        <title>Ignatzschineria rhizosphaerae HR5S32.</title>
        <authorList>
            <person name="Sun J.Q."/>
            <person name="Feng J.Y."/>
        </authorList>
    </citation>
    <scope>NUCLEOTIDE SEQUENCE [LARGE SCALE GENOMIC DNA]</scope>
    <source>
        <strain evidence="6 7">HR5S32</strain>
    </source>
</reference>